<evidence type="ECO:0000256" key="1">
    <source>
        <dbReference type="ARBA" id="ARBA00022512"/>
    </source>
</evidence>
<feature type="chain" id="PRO_5021241761" evidence="9">
    <location>
        <begin position="43"/>
        <end position="830"/>
    </location>
</feature>
<dbReference type="Pfam" id="PF19258">
    <property type="entry name" value="KxYKxGKxW_sig"/>
    <property type="match status" value="1"/>
</dbReference>
<dbReference type="PROSITE" id="PS51450">
    <property type="entry name" value="LRR"/>
    <property type="match status" value="2"/>
</dbReference>
<keyword evidence="8" id="KW-0812">Transmembrane</keyword>
<gene>
    <name evidence="11" type="ORF">EGT51_03070</name>
</gene>
<dbReference type="PANTHER" id="PTHR46652">
    <property type="entry name" value="LEUCINE-RICH REPEAT AND IQ DOMAIN-CONTAINING PROTEIN 1-RELATED"/>
    <property type="match status" value="1"/>
</dbReference>
<feature type="compositionally biased region" description="Low complexity" evidence="7">
    <location>
        <begin position="713"/>
        <end position="731"/>
    </location>
</feature>
<feature type="transmembrane region" description="Helical" evidence="8">
    <location>
        <begin position="807"/>
        <end position="824"/>
    </location>
</feature>
<dbReference type="InterPro" id="IPR032675">
    <property type="entry name" value="LRR_dom_sf"/>
</dbReference>
<dbReference type="EMBL" id="RKLX01000003">
    <property type="protein sequence ID" value="TGD19833.1"/>
    <property type="molecule type" value="Genomic_DNA"/>
</dbReference>
<keyword evidence="8" id="KW-1133">Transmembrane helix</keyword>
<feature type="compositionally biased region" description="Polar residues" evidence="7">
    <location>
        <begin position="55"/>
        <end position="79"/>
    </location>
</feature>
<dbReference type="Gene3D" id="3.80.10.10">
    <property type="entry name" value="Ribonuclease Inhibitor"/>
    <property type="match status" value="1"/>
</dbReference>
<sequence length="830" mass="87946">MFNGMNTKEHYKMYKKGKAWVFAGIVTATLALGVAGGPTAHADTTGAAESDQESESGQSATPAKTATLSSTTKQVSTGNETEDPSTDDATTSETTTTGEQDQTPAAAKTDTVEAPTAKTTTETPAKPETPVKSATPTPTPETPTPTKDVTATITKPVTKVTTAVTPNMRIKAPTRTKMMHTARAMAPAAPTTPAPTATAAVTAATPVTEADESIDQWMPNKKLQAEVLRTLNQVAPNGKTWASAEDITKQDMLYLTGLYGKGTTWIDANTPYSLEGLQYATNLTTIVFNGLAQAQDALSPIYAGITDISPLANLTKLQTVWLECNSISDVTPLANLKNLTSLQLEYNKISDFSSLNPSQYTMFDYHSQFILLPGVYVSNTTRTAEMPFKAYLPGGKLAQLNPDGGSIYVPAVYITPDTEKFWAFFRGGDATEKDGGLVYTNLRDNGYLNMTEYDGKQIIPNQLAYYMTGTYMYDDSFPLFVVVQPYQINDDAAPVTAEYVDEQGTKLQADTILNGVVGNGYKIDAPTISGYTLTATPANATGIFSDTPQTVTFVYKEATSTVTVHYQDDQGATIKPDDVNTGKVGDAYTIDHPAISGYTYKETVGDAAGNYADTPTEVTFIYTKDSTVTPPTNPEQTITVTVHYQTADGTQVAPDVVITGKTGDAYTTSPATNVLDGYELVSTPANATGTMGDSDITVTYLYTNTGDGDQVNPEPGTPTTPTKPTKPTTEPDMVTPTKPTPSAKPQPVTGGQADTVSPAGKRTPATQSGQQGAAATVALAATATKQPATPATATKTTLPQTDEQSTSPLWGLALLGGLLGLVGFKRRKRN</sequence>
<evidence type="ECO:0000256" key="4">
    <source>
        <dbReference type="ARBA" id="ARBA00022729"/>
    </source>
</evidence>
<feature type="region of interest" description="Disordered" evidence="7">
    <location>
        <begin position="703"/>
        <end position="806"/>
    </location>
</feature>
<feature type="domain" description="Gram-positive cocci surface proteins LPxTG" evidence="10">
    <location>
        <begin position="798"/>
        <end position="830"/>
    </location>
</feature>
<dbReference type="InterPro" id="IPR050836">
    <property type="entry name" value="SDS22/Internalin_LRR"/>
</dbReference>
<name>A0A4Z0JEH2_9LACO</name>
<accession>A0A4Z0JEH2</accession>
<dbReference type="PROSITE" id="PS50847">
    <property type="entry name" value="GRAM_POS_ANCHORING"/>
    <property type="match status" value="1"/>
</dbReference>
<keyword evidence="1" id="KW-0134">Cell wall</keyword>
<keyword evidence="12" id="KW-1185">Reference proteome</keyword>
<dbReference type="Gene3D" id="3.10.20.320">
    <property type="entry name" value="Putative peptidoglycan bound protein (lpxtg motif)"/>
    <property type="match status" value="3"/>
</dbReference>
<dbReference type="InterPro" id="IPR022263">
    <property type="entry name" value="KxYKxGKxW"/>
</dbReference>
<evidence type="ECO:0000256" key="7">
    <source>
        <dbReference type="SAM" id="MobiDB-lite"/>
    </source>
</evidence>
<dbReference type="Proteomes" id="UP000297348">
    <property type="component" value="Unassembled WGS sequence"/>
</dbReference>
<dbReference type="PANTHER" id="PTHR46652:SF3">
    <property type="entry name" value="LEUCINE-RICH REPEAT-CONTAINING PROTEIN 9"/>
    <property type="match status" value="1"/>
</dbReference>
<dbReference type="NCBIfam" id="TIGR01167">
    <property type="entry name" value="LPXTG_anchor"/>
    <property type="match status" value="1"/>
</dbReference>
<dbReference type="OrthoDB" id="2307220at2"/>
<evidence type="ECO:0000259" key="10">
    <source>
        <dbReference type="PROSITE" id="PS50847"/>
    </source>
</evidence>
<evidence type="ECO:0000313" key="12">
    <source>
        <dbReference type="Proteomes" id="UP000297348"/>
    </source>
</evidence>
<comment type="caution">
    <text evidence="11">The sequence shown here is derived from an EMBL/GenBank/DDBJ whole genome shotgun (WGS) entry which is preliminary data.</text>
</comment>
<dbReference type="Pfam" id="PF06458">
    <property type="entry name" value="MucBP"/>
    <property type="match status" value="3"/>
</dbReference>
<dbReference type="AlphaFoldDB" id="A0A4Z0JEH2"/>
<dbReference type="InterPro" id="IPR001611">
    <property type="entry name" value="Leu-rich_rpt"/>
</dbReference>
<evidence type="ECO:0000256" key="3">
    <source>
        <dbReference type="ARBA" id="ARBA00022614"/>
    </source>
</evidence>
<evidence type="ECO:0000256" key="2">
    <source>
        <dbReference type="ARBA" id="ARBA00022525"/>
    </source>
</evidence>
<keyword evidence="4 9" id="KW-0732">Signal</keyword>
<dbReference type="SUPFAM" id="SSF52075">
    <property type="entry name" value="Outer arm dynein light chain 1"/>
    <property type="match status" value="1"/>
</dbReference>
<evidence type="ECO:0000313" key="11">
    <source>
        <dbReference type="EMBL" id="TGD19833.1"/>
    </source>
</evidence>
<keyword evidence="3" id="KW-0433">Leucine-rich repeat</keyword>
<evidence type="ECO:0000256" key="6">
    <source>
        <dbReference type="ARBA" id="ARBA00023088"/>
    </source>
</evidence>
<protein>
    <submittedName>
        <fullName evidence="11">LPXTG cell wall anchor domain-containing protein</fullName>
    </submittedName>
</protein>
<reference evidence="11 12" key="1">
    <citation type="submission" date="2018-10" db="EMBL/GenBank/DDBJ databases">
        <title>Lactobacillus sp. R7 and Lactobacillus sp. R19 isolated from fermented mustard green product of Taiwan.</title>
        <authorList>
            <person name="Lin S.-T."/>
        </authorList>
    </citation>
    <scope>NUCLEOTIDE SEQUENCE [LARGE SCALE GENOMIC DNA]</scope>
    <source>
        <strain evidence="11 12">BCRC 81129</strain>
    </source>
</reference>
<keyword evidence="5" id="KW-0677">Repeat</keyword>
<feature type="signal peptide" evidence="9">
    <location>
        <begin position="1"/>
        <end position="42"/>
    </location>
</feature>
<dbReference type="RefSeq" id="WP_135367333.1">
    <property type="nucleotide sequence ID" value="NZ_RKLX01000003.1"/>
</dbReference>
<organism evidence="11 12">
    <name type="scientific">Levilactobacillus suantsaiihabitans</name>
    <dbReference type="NCBI Taxonomy" id="2487722"/>
    <lineage>
        <taxon>Bacteria</taxon>
        <taxon>Bacillati</taxon>
        <taxon>Bacillota</taxon>
        <taxon>Bacilli</taxon>
        <taxon>Lactobacillales</taxon>
        <taxon>Lactobacillaceae</taxon>
        <taxon>Levilactobacillus</taxon>
    </lineage>
</organism>
<feature type="compositionally biased region" description="Low complexity" evidence="7">
    <location>
        <begin position="763"/>
        <end position="801"/>
    </location>
</feature>
<dbReference type="InterPro" id="IPR019931">
    <property type="entry name" value="LPXTG_anchor"/>
</dbReference>
<keyword evidence="8" id="KW-0472">Membrane</keyword>
<keyword evidence="2" id="KW-0964">Secreted</keyword>
<keyword evidence="6" id="KW-0572">Peptidoglycan-anchor</keyword>
<evidence type="ECO:0000256" key="9">
    <source>
        <dbReference type="SAM" id="SignalP"/>
    </source>
</evidence>
<feature type="compositionally biased region" description="Low complexity" evidence="7">
    <location>
        <begin position="87"/>
        <end position="105"/>
    </location>
</feature>
<evidence type="ECO:0000256" key="5">
    <source>
        <dbReference type="ARBA" id="ARBA00022737"/>
    </source>
</evidence>
<feature type="region of interest" description="Disordered" evidence="7">
    <location>
        <begin position="38"/>
        <end position="151"/>
    </location>
</feature>
<proteinExistence type="predicted"/>
<feature type="compositionally biased region" description="Low complexity" evidence="7">
    <location>
        <begin position="112"/>
        <end position="136"/>
    </location>
</feature>
<dbReference type="NCBIfam" id="TIGR03715">
    <property type="entry name" value="KxYKxGKxW"/>
    <property type="match status" value="1"/>
</dbReference>
<dbReference type="InterPro" id="IPR009459">
    <property type="entry name" value="MucBP_dom"/>
</dbReference>
<evidence type="ECO:0000256" key="8">
    <source>
        <dbReference type="SAM" id="Phobius"/>
    </source>
</evidence>